<dbReference type="EMBL" id="GBRH01184191">
    <property type="protein sequence ID" value="JAE13705.1"/>
    <property type="molecule type" value="Transcribed_RNA"/>
</dbReference>
<evidence type="ECO:0000313" key="1">
    <source>
        <dbReference type="EMBL" id="JAE13705.1"/>
    </source>
</evidence>
<protein>
    <submittedName>
        <fullName evidence="1">Uncharacterized protein</fullName>
    </submittedName>
</protein>
<sequence>MHVCMCSVTSVLPC</sequence>
<proteinExistence type="predicted"/>
<name>A0A0A9FL40_ARUDO</name>
<reference evidence="1" key="1">
    <citation type="submission" date="2014-09" db="EMBL/GenBank/DDBJ databases">
        <authorList>
            <person name="Magalhaes I.L.F."/>
            <person name="Oliveira U."/>
            <person name="Santos F.R."/>
            <person name="Vidigal T.H.D.A."/>
            <person name="Brescovit A.D."/>
            <person name="Santos A.J."/>
        </authorList>
    </citation>
    <scope>NUCLEOTIDE SEQUENCE</scope>
    <source>
        <tissue evidence="1">Shoot tissue taken approximately 20 cm above the soil surface</tissue>
    </source>
</reference>
<reference evidence="1" key="2">
    <citation type="journal article" date="2015" name="Data Brief">
        <title>Shoot transcriptome of the giant reed, Arundo donax.</title>
        <authorList>
            <person name="Barrero R.A."/>
            <person name="Guerrero F.D."/>
            <person name="Moolhuijzen P."/>
            <person name="Goolsby J.A."/>
            <person name="Tidwell J."/>
            <person name="Bellgard S.E."/>
            <person name="Bellgard M.I."/>
        </authorList>
    </citation>
    <scope>NUCLEOTIDE SEQUENCE</scope>
    <source>
        <tissue evidence="1">Shoot tissue taken approximately 20 cm above the soil surface</tissue>
    </source>
</reference>
<organism evidence="1">
    <name type="scientific">Arundo donax</name>
    <name type="common">Giant reed</name>
    <name type="synonym">Donax arundinaceus</name>
    <dbReference type="NCBI Taxonomy" id="35708"/>
    <lineage>
        <taxon>Eukaryota</taxon>
        <taxon>Viridiplantae</taxon>
        <taxon>Streptophyta</taxon>
        <taxon>Embryophyta</taxon>
        <taxon>Tracheophyta</taxon>
        <taxon>Spermatophyta</taxon>
        <taxon>Magnoliopsida</taxon>
        <taxon>Liliopsida</taxon>
        <taxon>Poales</taxon>
        <taxon>Poaceae</taxon>
        <taxon>PACMAD clade</taxon>
        <taxon>Arundinoideae</taxon>
        <taxon>Arundineae</taxon>
        <taxon>Arundo</taxon>
    </lineage>
</organism>
<accession>A0A0A9FL40</accession>